<dbReference type="SMART" id="SM00729">
    <property type="entry name" value="Elp3"/>
    <property type="match status" value="1"/>
</dbReference>
<evidence type="ECO:0000256" key="11">
    <source>
        <dbReference type="ARBA" id="ARBA00023239"/>
    </source>
</evidence>
<evidence type="ECO:0000259" key="13">
    <source>
        <dbReference type="PROSITE" id="PS51918"/>
    </source>
</evidence>
<keyword evidence="10" id="KW-0501">Molybdenum cofactor biosynthesis</keyword>
<keyword evidence="5" id="KW-0479">Metal-binding</keyword>
<organism evidence="14 15">
    <name type="scientific">Desulfurivibrio alkaliphilus (strain DSM 19089 / UNIQEM U267 / AHT2)</name>
    <dbReference type="NCBI Taxonomy" id="589865"/>
    <lineage>
        <taxon>Bacteria</taxon>
        <taxon>Pseudomonadati</taxon>
        <taxon>Thermodesulfobacteriota</taxon>
        <taxon>Desulfobulbia</taxon>
        <taxon>Desulfobulbales</taxon>
        <taxon>Desulfobulbaceae</taxon>
        <taxon>Desulfurivibrio</taxon>
    </lineage>
</organism>
<dbReference type="eggNOG" id="COG2896">
    <property type="taxonomic scope" value="Bacteria"/>
</dbReference>
<keyword evidence="9" id="KW-0342">GTP-binding</keyword>
<dbReference type="PANTHER" id="PTHR22960">
    <property type="entry name" value="MOLYBDOPTERIN COFACTOR SYNTHESIS PROTEIN A"/>
    <property type="match status" value="1"/>
</dbReference>
<evidence type="ECO:0000256" key="4">
    <source>
        <dbReference type="ARBA" id="ARBA00022691"/>
    </source>
</evidence>
<evidence type="ECO:0000256" key="12">
    <source>
        <dbReference type="ARBA" id="ARBA00048697"/>
    </source>
</evidence>
<name>D6Z033_DESAT</name>
<evidence type="ECO:0000256" key="7">
    <source>
        <dbReference type="ARBA" id="ARBA00023004"/>
    </source>
</evidence>
<dbReference type="SFLD" id="SFLDG01383">
    <property type="entry name" value="cyclic_pyranopterin_phosphate"/>
    <property type="match status" value="1"/>
</dbReference>
<dbReference type="AlphaFoldDB" id="D6Z033"/>
<dbReference type="GO" id="GO:0061798">
    <property type="term" value="F:GTP 3',8'-cyclase activity"/>
    <property type="evidence" value="ECO:0007669"/>
    <property type="project" value="UniProtKB-EC"/>
</dbReference>
<reference evidence="15" key="1">
    <citation type="submission" date="2010-02" db="EMBL/GenBank/DDBJ databases">
        <title>Complete sequence of Desulfurivibrio alkaliphilus AHT2.</title>
        <authorList>
            <consortium name="US DOE Joint Genome Institute"/>
            <person name="Pitluck S."/>
            <person name="Chertkov O."/>
            <person name="Detter J.C."/>
            <person name="Han C."/>
            <person name="Tapia R."/>
            <person name="Larimer F."/>
            <person name="Land M."/>
            <person name="Hauser L."/>
            <person name="Kyrpides N."/>
            <person name="Mikhailova N."/>
            <person name="Sorokin D.Y."/>
            <person name="Muyzer G."/>
            <person name="Woyke T."/>
        </authorList>
    </citation>
    <scope>NUCLEOTIDE SEQUENCE [LARGE SCALE GENOMIC DNA]</scope>
    <source>
        <strain evidence="15">DSM 19089 / UNIQEM U267 / AHT2</strain>
    </source>
</reference>
<evidence type="ECO:0000256" key="9">
    <source>
        <dbReference type="ARBA" id="ARBA00023134"/>
    </source>
</evidence>
<comment type="catalytic activity">
    <reaction evidence="12">
        <text>GTP + AH2 + S-adenosyl-L-methionine = (8S)-3',8-cyclo-7,8-dihydroguanosine 5'-triphosphate + 5'-deoxyadenosine + L-methionine + A + H(+)</text>
        <dbReference type="Rhea" id="RHEA:49576"/>
        <dbReference type="ChEBI" id="CHEBI:13193"/>
        <dbReference type="ChEBI" id="CHEBI:15378"/>
        <dbReference type="ChEBI" id="CHEBI:17319"/>
        <dbReference type="ChEBI" id="CHEBI:17499"/>
        <dbReference type="ChEBI" id="CHEBI:37565"/>
        <dbReference type="ChEBI" id="CHEBI:57844"/>
        <dbReference type="ChEBI" id="CHEBI:59789"/>
        <dbReference type="ChEBI" id="CHEBI:131766"/>
        <dbReference type="EC" id="4.1.99.22"/>
    </reaction>
</comment>
<evidence type="ECO:0000256" key="8">
    <source>
        <dbReference type="ARBA" id="ARBA00023014"/>
    </source>
</evidence>
<dbReference type="InterPro" id="IPR013785">
    <property type="entry name" value="Aldolase_TIM"/>
</dbReference>
<dbReference type="PROSITE" id="PS01305">
    <property type="entry name" value="MOAA_NIFB_PQQE"/>
    <property type="match status" value="1"/>
</dbReference>
<dbReference type="InterPro" id="IPR006638">
    <property type="entry name" value="Elp3/MiaA/NifB-like_rSAM"/>
</dbReference>
<dbReference type="SUPFAM" id="SSF102114">
    <property type="entry name" value="Radical SAM enzymes"/>
    <property type="match status" value="1"/>
</dbReference>
<dbReference type="InterPro" id="IPR050105">
    <property type="entry name" value="MoCo_biosynth_MoaA/MoaC"/>
</dbReference>
<dbReference type="InterPro" id="IPR007197">
    <property type="entry name" value="rSAM"/>
</dbReference>
<dbReference type="CDD" id="cd01335">
    <property type="entry name" value="Radical_SAM"/>
    <property type="match status" value="1"/>
</dbReference>
<dbReference type="GO" id="GO:0006777">
    <property type="term" value="P:Mo-molybdopterin cofactor biosynthetic process"/>
    <property type="evidence" value="ECO:0007669"/>
    <property type="project" value="UniProtKB-KW"/>
</dbReference>
<dbReference type="InterPro" id="IPR000385">
    <property type="entry name" value="MoaA_NifB_PqqE_Fe-S-bd_CS"/>
</dbReference>
<keyword evidence="15" id="KW-1185">Reference proteome</keyword>
<dbReference type="GO" id="GO:0046872">
    <property type="term" value="F:metal ion binding"/>
    <property type="evidence" value="ECO:0007669"/>
    <property type="project" value="UniProtKB-KW"/>
</dbReference>
<dbReference type="FunCoup" id="D6Z033">
    <property type="interactions" value="356"/>
</dbReference>
<evidence type="ECO:0000313" key="15">
    <source>
        <dbReference type="Proteomes" id="UP000001508"/>
    </source>
</evidence>
<keyword evidence="6" id="KW-0547">Nucleotide-binding</keyword>
<sequence length="368" mass="40351">MMLRQPGCRDNKHKWRGLAPCPATGDEILTQPLAPVEPVSGLTDNHGRMVNYVRLAVTDRCNLNCRYCRPKGPCNEPRRELLSYEELERICRLLVAMGISKVRVTGGEPLVRHGMLGFLRQLRDIKGLQQLALTTNATLLAPHLSELRQLRLSGLNISLDTLQPERFAAITGQDLFARVFAVIEAAVAAGMPVKINAVVQEGINTDELLELARLAEKRPIQVRFIEPMPFDGGSSFVAGNWNLARLEQYFRNNLPALTETPLAGSTARVFQVAGFKGSIGLIGGYSRCFCATCNKIRITPQGILKTCLYDDGVLDLRETLRAGADDGELTELIRSCLGRRQIDGFAAAEKRKKGHLPGSCASMATIGG</sequence>
<dbReference type="Gene3D" id="3.20.20.70">
    <property type="entry name" value="Aldolase class I"/>
    <property type="match status" value="1"/>
</dbReference>
<dbReference type="STRING" id="589865.DaAHT2_2401"/>
<protein>
    <recommendedName>
        <fullName evidence="2">GTP 3',8-cyclase</fullName>
        <ecNumber evidence="2">4.1.99.22</ecNumber>
    </recommendedName>
</protein>
<dbReference type="HOGENOM" id="CLU_009273_0_1_7"/>
<dbReference type="Proteomes" id="UP000001508">
    <property type="component" value="Chromosome"/>
</dbReference>
<dbReference type="SFLD" id="SFLDG01067">
    <property type="entry name" value="SPASM/twitch_domain_containing"/>
    <property type="match status" value="1"/>
</dbReference>
<dbReference type="GO" id="GO:0005525">
    <property type="term" value="F:GTP binding"/>
    <property type="evidence" value="ECO:0007669"/>
    <property type="project" value="UniProtKB-KW"/>
</dbReference>
<keyword evidence="8" id="KW-0411">Iron-sulfur</keyword>
<dbReference type="GO" id="GO:0051539">
    <property type="term" value="F:4 iron, 4 sulfur cluster binding"/>
    <property type="evidence" value="ECO:0007669"/>
    <property type="project" value="UniProtKB-KW"/>
</dbReference>
<dbReference type="PANTHER" id="PTHR22960:SF0">
    <property type="entry name" value="MOLYBDENUM COFACTOR BIOSYNTHESIS PROTEIN 1"/>
    <property type="match status" value="1"/>
</dbReference>
<evidence type="ECO:0000256" key="10">
    <source>
        <dbReference type="ARBA" id="ARBA00023150"/>
    </source>
</evidence>
<dbReference type="EC" id="4.1.99.22" evidence="2"/>
<dbReference type="CDD" id="cd21117">
    <property type="entry name" value="Twitch_MoaA"/>
    <property type="match status" value="1"/>
</dbReference>
<keyword evidence="11" id="KW-0456">Lyase</keyword>
<dbReference type="Pfam" id="PF06463">
    <property type="entry name" value="Mob_synth_C"/>
    <property type="match status" value="1"/>
</dbReference>
<evidence type="ECO:0000256" key="3">
    <source>
        <dbReference type="ARBA" id="ARBA00022485"/>
    </source>
</evidence>
<dbReference type="InParanoid" id="D6Z033"/>
<dbReference type="InterPro" id="IPR013483">
    <property type="entry name" value="MoaA"/>
</dbReference>
<dbReference type="UniPathway" id="UPA00344"/>
<dbReference type="InterPro" id="IPR058240">
    <property type="entry name" value="rSAM_sf"/>
</dbReference>
<gene>
    <name evidence="14" type="ordered locus">DaAHT2_2401</name>
</gene>
<evidence type="ECO:0000256" key="6">
    <source>
        <dbReference type="ARBA" id="ARBA00022741"/>
    </source>
</evidence>
<dbReference type="PROSITE" id="PS51918">
    <property type="entry name" value="RADICAL_SAM"/>
    <property type="match status" value="1"/>
</dbReference>
<dbReference type="InterPro" id="IPR010505">
    <property type="entry name" value="MoaA_twitch"/>
</dbReference>
<evidence type="ECO:0000256" key="2">
    <source>
        <dbReference type="ARBA" id="ARBA00012167"/>
    </source>
</evidence>
<evidence type="ECO:0000256" key="1">
    <source>
        <dbReference type="ARBA" id="ARBA00001966"/>
    </source>
</evidence>
<dbReference type="NCBIfam" id="TIGR02666">
    <property type="entry name" value="moaA"/>
    <property type="match status" value="1"/>
</dbReference>
<keyword evidence="7" id="KW-0408">Iron</keyword>
<dbReference type="Pfam" id="PF04055">
    <property type="entry name" value="Radical_SAM"/>
    <property type="match status" value="1"/>
</dbReference>
<keyword evidence="4" id="KW-0949">S-adenosyl-L-methionine</keyword>
<evidence type="ECO:0000313" key="14">
    <source>
        <dbReference type="EMBL" id="ADH87066.1"/>
    </source>
</evidence>
<evidence type="ECO:0000256" key="5">
    <source>
        <dbReference type="ARBA" id="ARBA00022723"/>
    </source>
</evidence>
<proteinExistence type="predicted"/>
<accession>D6Z033</accession>
<dbReference type="SFLD" id="SFLDS00029">
    <property type="entry name" value="Radical_SAM"/>
    <property type="match status" value="1"/>
</dbReference>
<dbReference type="InterPro" id="IPR040064">
    <property type="entry name" value="MoaA-like"/>
</dbReference>
<dbReference type="EMBL" id="CP001940">
    <property type="protein sequence ID" value="ADH87066.1"/>
    <property type="molecule type" value="Genomic_DNA"/>
</dbReference>
<dbReference type="GO" id="GO:0061799">
    <property type="term" value="F:cyclic pyranopterin monophosphate synthase activity"/>
    <property type="evidence" value="ECO:0007669"/>
    <property type="project" value="TreeGrafter"/>
</dbReference>
<keyword evidence="3" id="KW-0004">4Fe-4S</keyword>
<dbReference type="KEGG" id="dak:DaAHT2_2401"/>
<feature type="domain" description="Radical SAM core" evidence="13">
    <location>
        <begin position="45"/>
        <end position="256"/>
    </location>
</feature>
<dbReference type="SFLD" id="SFLDG01386">
    <property type="entry name" value="main_SPASM_domain-containing"/>
    <property type="match status" value="1"/>
</dbReference>
<comment type="cofactor">
    <cofactor evidence="1">
        <name>[4Fe-4S] cluster</name>
        <dbReference type="ChEBI" id="CHEBI:49883"/>
    </cofactor>
</comment>